<proteinExistence type="inferred from homology"/>
<dbReference type="GO" id="GO:0043005">
    <property type="term" value="C:neuron projection"/>
    <property type="evidence" value="ECO:0007669"/>
    <property type="project" value="TreeGrafter"/>
</dbReference>
<feature type="active site" description="Proton acceptor" evidence="7">
    <location>
        <position position="428"/>
    </location>
</feature>
<evidence type="ECO:0000256" key="3">
    <source>
        <dbReference type="ARBA" id="ARBA00022979"/>
    </source>
</evidence>
<keyword evidence="11" id="KW-1185">Reference proteome</keyword>
<sequence>VASQEESSNNTTGESSPSALFTKFGGSLFGAASGSPQKVVTNIRGFLSNRLPGTISIPSVPDTGKNFLSLLRWKDQILSLPKKWLSQASDTDEFGFPENLPKVPVPPLEQTMMDYLRAIKPIVTPHQYERTDKIVKQFMAHPGPKLHQFLVDKKETEDNWAYNYWLNDMYMDITIPLPINSNPGMVLPPRRFTTVHDVARFSARIIDGILEHKEMLDSGNLPPERAASREKNQPLCMAQYYRLLGSCRRAGIDRDSQYLPDLRNLPTSQHIVVCCRNQMYCVVVKADQIGRLSEDEIFSQLLYILSDAPCLPKTPPMIGLLTAEPRRVWAKDREMLLTDEQNCRNIELIEQSLILLCLDETLPPSFNARGFVGATPSYHTTNDRDETNMAHEMIHGGGSDCNTANRWFDKTMQIIVCNDGTWGLCYEHSSSEGIAVVQLLEKILKKIDEIPSPEESGVTQHHLAPPERIEWIVKPEIQKRLLEAKRDVNRRIEDLDFYVYRYQSYGKIFIKSCKVSPDVYIQLALQLAYYKLYGFLVSTYESASTRRFLLGRVDCIRSASSEALEWAKVMCQGEGANVALESDKEEEEDARKVTFSIYGKDHLQELFRIAAARQTDIMVQNILGNGIDIPLLGLREASREVEGDYHELFTDESYKIAQCFLLSTSQVACSTNSFMGYGPVTPRGYGCSYNPHPDEIIFCVSSFFSADNTSASRYAKSLQDSLDMMRDLLKN</sequence>
<dbReference type="PROSITE" id="PS00440">
    <property type="entry name" value="ACYLTRANSF_C_2"/>
    <property type="match status" value="1"/>
</dbReference>
<evidence type="ECO:0000313" key="10">
    <source>
        <dbReference type="EMBL" id="CRL05785.1"/>
    </source>
</evidence>
<dbReference type="EMBL" id="CVRI01000065">
    <property type="protein sequence ID" value="CRL05785.1"/>
    <property type="molecule type" value="Genomic_DNA"/>
</dbReference>
<keyword evidence="2 8" id="KW-0808">Transferase</keyword>
<accession>A0A1J1J4I7</accession>
<dbReference type="InterPro" id="IPR042231">
    <property type="entry name" value="Cho/carn_acyl_trans_2"/>
</dbReference>
<dbReference type="InterPro" id="IPR039551">
    <property type="entry name" value="Cho/carn_acyl_trans"/>
</dbReference>
<dbReference type="OrthoDB" id="240216at2759"/>
<dbReference type="PROSITE" id="PS00439">
    <property type="entry name" value="ACYLTRANSF_C_1"/>
    <property type="match status" value="1"/>
</dbReference>
<dbReference type="GO" id="GO:0004102">
    <property type="term" value="F:choline O-acetyltransferase activity"/>
    <property type="evidence" value="ECO:0007669"/>
    <property type="project" value="UniProtKB-EC"/>
</dbReference>
<dbReference type="Pfam" id="PF00755">
    <property type="entry name" value="Carn_acyltransf"/>
    <property type="match status" value="1"/>
</dbReference>
<dbReference type="InterPro" id="IPR000542">
    <property type="entry name" value="Carn_acyl_trans"/>
</dbReference>
<evidence type="ECO:0000256" key="6">
    <source>
        <dbReference type="ARBA" id="ARBA00040495"/>
    </source>
</evidence>
<dbReference type="GO" id="GO:0008292">
    <property type="term" value="P:acetylcholine biosynthetic process"/>
    <property type="evidence" value="ECO:0007669"/>
    <property type="project" value="TreeGrafter"/>
</dbReference>
<evidence type="ECO:0000313" key="11">
    <source>
        <dbReference type="Proteomes" id="UP000183832"/>
    </source>
</evidence>
<dbReference type="Gene3D" id="3.30.559.70">
    <property type="entry name" value="Choline/Carnitine o-acyltransferase, domain 2"/>
    <property type="match status" value="1"/>
</dbReference>
<organism evidence="10 11">
    <name type="scientific">Clunio marinus</name>
    <dbReference type="NCBI Taxonomy" id="568069"/>
    <lineage>
        <taxon>Eukaryota</taxon>
        <taxon>Metazoa</taxon>
        <taxon>Ecdysozoa</taxon>
        <taxon>Arthropoda</taxon>
        <taxon>Hexapoda</taxon>
        <taxon>Insecta</taxon>
        <taxon>Pterygota</taxon>
        <taxon>Neoptera</taxon>
        <taxon>Endopterygota</taxon>
        <taxon>Diptera</taxon>
        <taxon>Nematocera</taxon>
        <taxon>Chironomoidea</taxon>
        <taxon>Chironomidae</taxon>
        <taxon>Clunio</taxon>
    </lineage>
</organism>
<evidence type="ECO:0000259" key="9">
    <source>
        <dbReference type="Pfam" id="PF00755"/>
    </source>
</evidence>
<feature type="domain" description="Choline/carnitine acyltransferase" evidence="9">
    <location>
        <begin position="103"/>
        <end position="719"/>
    </location>
</feature>
<evidence type="ECO:0000256" key="8">
    <source>
        <dbReference type="RuleBase" id="RU003801"/>
    </source>
</evidence>
<evidence type="ECO:0000256" key="1">
    <source>
        <dbReference type="ARBA" id="ARBA00005232"/>
    </source>
</evidence>
<comment type="similarity">
    <text evidence="1 8">Belongs to the carnitine/choline acetyltransferase family.</text>
</comment>
<dbReference type="GO" id="GO:0045202">
    <property type="term" value="C:synapse"/>
    <property type="evidence" value="ECO:0007669"/>
    <property type="project" value="GOC"/>
</dbReference>
<evidence type="ECO:0000256" key="2">
    <source>
        <dbReference type="ARBA" id="ARBA00022679"/>
    </source>
</evidence>
<feature type="non-terminal residue" evidence="10">
    <location>
        <position position="1"/>
    </location>
</feature>
<keyword evidence="4 8" id="KW-0012">Acyltransferase</keyword>
<gene>
    <name evidence="10" type="ORF">CLUMA_CG018813</name>
</gene>
<dbReference type="InterPro" id="IPR023213">
    <property type="entry name" value="CAT-like_dom_sf"/>
</dbReference>
<evidence type="ECO:0000256" key="5">
    <source>
        <dbReference type="ARBA" id="ARBA00039091"/>
    </source>
</evidence>
<dbReference type="EC" id="2.3.1.6" evidence="5"/>
<dbReference type="Proteomes" id="UP000183832">
    <property type="component" value="Unassembled WGS sequence"/>
</dbReference>
<dbReference type="GO" id="GO:0005737">
    <property type="term" value="C:cytoplasm"/>
    <property type="evidence" value="ECO:0007669"/>
    <property type="project" value="TreeGrafter"/>
</dbReference>
<dbReference type="PANTHER" id="PTHR22589">
    <property type="entry name" value="CARNITINE O-ACYLTRANSFERASE"/>
    <property type="match status" value="1"/>
</dbReference>
<dbReference type="STRING" id="568069.A0A1J1J4I7"/>
<name>A0A1J1J4I7_9DIPT</name>
<keyword evidence="3" id="KW-0530">Neurotransmitter biosynthesis</keyword>
<dbReference type="PANTHER" id="PTHR22589:SF14">
    <property type="entry name" value="CHOLINE O-ACETYLTRANSFERASE"/>
    <property type="match status" value="1"/>
</dbReference>
<dbReference type="AlphaFoldDB" id="A0A1J1J4I7"/>
<dbReference type="GO" id="GO:0007274">
    <property type="term" value="P:neuromuscular synaptic transmission"/>
    <property type="evidence" value="ECO:0007669"/>
    <property type="project" value="TreeGrafter"/>
</dbReference>
<evidence type="ECO:0000256" key="7">
    <source>
        <dbReference type="PIRSR" id="PIRSR600542-1"/>
    </source>
</evidence>
<reference evidence="10 11" key="1">
    <citation type="submission" date="2015-04" db="EMBL/GenBank/DDBJ databases">
        <authorList>
            <person name="Syromyatnikov M.Y."/>
            <person name="Popov V.N."/>
        </authorList>
    </citation>
    <scope>NUCLEOTIDE SEQUENCE [LARGE SCALE GENOMIC DNA]</scope>
</reference>
<dbReference type="SUPFAM" id="SSF52777">
    <property type="entry name" value="CoA-dependent acyltransferases"/>
    <property type="match status" value="2"/>
</dbReference>
<evidence type="ECO:0000256" key="4">
    <source>
        <dbReference type="ARBA" id="ARBA00023315"/>
    </source>
</evidence>
<dbReference type="FunFam" id="3.30.559.70:FF:000011">
    <property type="entry name" value="Choline O-acetyltransferase"/>
    <property type="match status" value="1"/>
</dbReference>
<protein>
    <recommendedName>
        <fullName evidence="6">Choline O-acetyltransferase</fullName>
        <ecNumber evidence="5">2.3.1.6</ecNumber>
    </recommendedName>
</protein>
<dbReference type="Gene3D" id="3.30.559.10">
    <property type="entry name" value="Chloramphenicol acetyltransferase-like domain"/>
    <property type="match status" value="1"/>
</dbReference>